<reference evidence="1" key="1">
    <citation type="journal article" date="2023" name="G3 (Bethesda)">
        <title>A reference genome for the long-term kleptoplast-retaining sea slug Elysia crispata morphotype clarki.</title>
        <authorList>
            <person name="Eastman K.E."/>
            <person name="Pendleton A.L."/>
            <person name="Shaikh M.A."/>
            <person name="Suttiyut T."/>
            <person name="Ogas R."/>
            <person name="Tomko P."/>
            <person name="Gavelis G."/>
            <person name="Widhalm J.R."/>
            <person name="Wisecaver J.H."/>
        </authorList>
    </citation>
    <scope>NUCLEOTIDE SEQUENCE</scope>
    <source>
        <strain evidence="1">ECLA1</strain>
    </source>
</reference>
<sequence length="96" mass="10860">MAATRKMSLMGHIDVSIVNHFRHLWYNFDTRLANQVDTPFDKTNARLPASVMQETFAGLACAGQMFRPKSELEIWPSVFVQGITNQSVTFLTPCPK</sequence>
<gene>
    <name evidence="1" type="ORF">RRG08_009519</name>
</gene>
<accession>A0AAE1E8T6</accession>
<evidence type="ECO:0000313" key="2">
    <source>
        <dbReference type="Proteomes" id="UP001283361"/>
    </source>
</evidence>
<keyword evidence="2" id="KW-1185">Reference proteome</keyword>
<comment type="caution">
    <text evidence="1">The sequence shown here is derived from an EMBL/GenBank/DDBJ whole genome shotgun (WGS) entry which is preliminary data.</text>
</comment>
<dbReference type="Proteomes" id="UP001283361">
    <property type="component" value="Unassembled WGS sequence"/>
</dbReference>
<evidence type="ECO:0000313" key="1">
    <source>
        <dbReference type="EMBL" id="KAK3798197.1"/>
    </source>
</evidence>
<organism evidence="1 2">
    <name type="scientific">Elysia crispata</name>
    <name type="common">lettuce slug</name>
    <dbReference type="NCBI Taxonomy" id="231223"/>
    <lineage>
        <taxon>Eukaryota</taxon>
        <taxon>Metazoa</taxon>
        <taxon>Spiralia</taxon>
        <taxon>Lophotrochozoa</taxon>
        <taxon>Mollusca</taxon>
        <taxon>Gastropoda</taxon>
        <taxon>Heterobranchia</taxon>
        <taxon>Euthyneura</taxon>
        <taxon>Panpulmonata</taxon>
        <taxon>Sacoglossa</taxon>
        <taxon>Placobranchoidea</taxon>
        <taxon>Plakobranchidae</taxon>
        <taxon>Elysia</taxon>
    </lineage>
</organism>
<proteinExistence type="predicted"/>
<dbReference type="AlphaFoldDB" id="A0AAE1E8T6"/>
<dbReference type="EMBL" id="JAWDGP010000708">
    <property type="protein sequence ID" value="KAK3798197.1"/>
    <property type="molecule type" value="Genomic_DNA"/>
</dbReference>
<protein>
    <submittedName>
        <fullName evidence="1">Uncharacterized protein</fullName>
    </submittedName>
</protein>
<name>A0AAE1E8T6_9GAST</name>